<feature type="domain" description="Replication-associated protein ORF2/G2P" evidence="1">
    <location>
        <begin position="102"/>
        <end position="208"/>
    </location>
</feature>
<gene>
    <name evidence="2" type="ORF">EHE19_019250</name>
</gene>
<organism evidence="2 3">
    <name type="scientific">Ruminiclostridium herbifermentans</name>
    <dbReference type="NCBI Taxonomy" id="2488810"/>
    <lineage>
        <taxon>Bacteria</taxon>
        <taxon>Bacillati</taxon>
        <taxon>Bacillota</taxon>
        <taxon>Clostridia</taxon>
        <taxon>Eubacteriales</taxon>
        <taxon>Oscillospiraceae</taxon>
        <taxon>Ruminiclostridium</taxon>
    </lineage>
</organism>
<dbReference type="Pfam" id="PF23343">
    <property type="entry name" value="REP_ORF2-G2P"/>
    <property type="match status" value="1"/>
</dbReference>
<dbReference type="AlphaFoldDB" id="A0A7H1VNH0"/>
<proteinExistence type="predicted"/>
<reference evidence="2 3" key="1">
    <citation type="submission" date="2020-09" db="EMBL/GenBank/DDBJ databases">
        <title>Characterization and genome sequencing of Ruminiclostridium sp. nov. MA18.</title>
        <authorList>
            <person name="Rettenmaier R."/>
            <person name="Kowollik M.-L."/>
            <person name="Liebl W."/>
            <person name="Zverlov V."/>
        </authorList>
    </citation>
    <scope>NUCLEOTIDE SEQUENCE [LARGE SCALE GENOMIC DNA]</scope>
    <source>
        <strain evidence="2 3">MA18</strain>
    </source>
</reference>
<dbReference type="Proteomes" id="UP000306409">
    <property type="component" value="Chromosome"/>
</dbReference>
<name>A0A7H1VNH0_9FIRM</name>
<dbReference type="RefSeq" id="WP_190530427.1">
    <property type="nucleotide sequence ID" value="NZ_CP061336.1"/>
</dbReference>
<evidence type="ECO:0000259" key="1">
    <source>
        <dbReference type="Pfam" id="PF23343"/>
    </source>
</evidence>
<dbReference type="KEGG" id="rher:EHE19_019250"/>
<evidence type="ECO:0000313" key="2">
    <source>
        <dbReference type="EMBL" id="QNU66932.1"/>
    </source>
</evidence>
<dbReference type="EMBL" id="CP061336">
    <property type="protein sequence ID" value="QNU66932.1"/>
    <property type="molecule type" value="Genomic_DNA"/>
</dbReference>
<sequence>MPYSSSYILENYEDIYDIQFEDSIEEKIEALRDKNIKKYRVKTIKSGQMLECEIYPIWKTGNKDVRMKKKKPSREVQKNLNEKNTKKKIIRLINTNFTNEDIWATFTYDSKHLPGSPEQAKKDMQNYIRRLNRYVRKNKLPALKYIYVTEYEEDEKKGKKRVHHHIVMNFRDRDAAEKIWDKGGRTHSRRLQPDDYGLEGLARYITKDSKNSKRYTTSRNLEKPKITIADSKMTKRKAERIAREQNLASDTFEKLYEGYIFNDIDIKFSKFVSGAYLYVRMRQRDKPHMREKNRKSKGGLEIA</sequence>
<evidence type="ECO:0000313" key="3">
    <source>
        <dbReference type="Proteomes" id="UP000306409"/>
    </source>
</evidence>
<protein>
    <recommendedName>
        <fullName evidence="1">Replication-associated protein ORF2/G2P domain-containing protein</fullName>
    </recommendedName>
</protein>
<accession>A0A7H1VNH0</accession>
<keyword evidence="3" id="KW-1185">Reference proteome</keyword>
<dbReference type="InterPro" id="IPR056906">
    <property type="entry name" value="ORF2/G2P_dom"/>
</dbReference>